<dbReference type="PANTHER" id="PTHR43479">
    <property type="entry name" value="ACREF/ENVCD OPERON REPRESSOR-RELATED"/>
    <property type="match status" value="1"/>
</dbReference>
<evidence type="ECO:0000259" key="3">
    <source>
        <dbReference type="PROSITE" id="PS50977"/>
    </source>
</evidence>
<dbReference type="RefSeq" id="WP_090944261.1">
    <property type="nucleotide sequence ID" value="NZ_FOTS01000082.1"/>
</dbReference>
<dbReference type="InterPro" id="IPR039532">
    <property type="entry name" value="TetR_C_Firmicutes"/>
</dbReference>
<proteinExistence type="predicted"/>
<reference evidence="5" key="1">
    <citation type="submission" date="2016-10" db="EMBL/GenBank/DDBJ databases">
        <authorList>
            <person name="Varghese N."/>
            <person name="Submissions S."/>
        </authorList>
    </citation>
    <scope>NUCLEOTIDE SEQUENCE [LARGE SCALE GENOMIC DNA]</scope>
    <source>
        <strain evidence="5">DSM 13327</strain>
    </source>
</reference>
<feature type="domain" description="HTH tetR-type" evidence="3">
    <location>
        <begin position="9"/>
        <end position="69"/>
    </location>
</feature>
<dbReference type="AlphaFoldDB" id="A0A1I4Q3S1"/>
<dbReference type="EMBL" id="FOTS01000082">
    <property type="protein sequence ID" value="SFM34506.1"/>
    <property type="molecule type" value="Genomic_DNA"/>
</dbReference>
<dbReference type="OrthoDB" id="9810250at2"/>
<dbReference type="GO" id="GO:0003677">
    <property type="term" value="F:DNA binding"/>
    <property type="evidence" value="ECO:0007669"/>
    <property type="project" value="UniProtKB-UniRule"/>
</dbReference>
<dbReference type="PROSITE" id="PS50977">
    <property type="entry name" value="HTH_TETR_2"/>
    <property type="match status" value="1"/>
</dbReference>
<dbReference type="Proteomes" id="UP000199520">
    <property type="component" value="Unassembled WGS sequence"/>
</dbReference>
<gene>
    <name evidence="4" type="ORF">SAMN04490355_10822</name>
</gene>
<accession>A0A1I4Q3S1</accession>
<keyword evidence="1 2" id="KW-0238">DNA-binding</keyword>
<protein>
    <submittedName>
        <fullName evidence="4">DNA-binding transcriptional regulator, AcrR family</fullName>
    </submittedName>
</protein>
<feature type="DNA-binding region" description="H-T-H motif" evidence="2">
    <location>
        <begin position="32"/>
        <end position="51"/>
    </location>
</feature>
<evidence type="ECO:0000256" key="1">
    <source>
        <dbReference type="ARBA" id="ARBA00023125"/>
    </source>
</evidence>
<dbReference type="InterPro" id="IPR050624">
    <property type="entry name" value="HTH-type_Tx_Regulator"/>
</dbReference>
<dbReference type="PANTHER" id="PTHR43479:SF11">
    <property type="entry name" value="ACREF_ENVCD OPERON REPRESSOR-RELATED"/>
    <property type="match status" value="1"/>
</dbReference>
<sequence length="184" mass="21477">MKHNPEITAQTRKNLMDAFWDLYSKEGIKRTSVREIVGKAGYNRSTFYEYFTDVYDVLEQIEASILPDIEKHQGIMMDMDLHLPLKHLTEVYSRNKKYFGVLLGKDGDPAFQEKIKKVYKALLRPHFQLLGADEFISECTLEYAVSAFLGVMTYCFTQEENPDIEKMVQLLWNLMNDGVIKNFK</sequence>
<dbReference type="InterPro" id="IPR009057">
    <property type="entry name" value="Homeodomain-like_sf"/>
</dbReference>
<organism evidence="4 5">
    <name type="scientific">Pelosinus propionicus DSM 13327</name>
    <dbReference type="NCBI Taxonomy" id="1123291"/>
    <lineage>
        <taxon>Bacteria</taxon>
        <taxon>Bacillati</taxon>
        <taxon>Bacillota</taxon>
        <taxon>Negativicutes</taxon>
        <taxon>Selenomonadales</taxon>
        <taxon>Sporomusaceae</taxon>
        <taxon>Pelosinus</taxon>
    </lineage>
</organism>
<dbReference type="InterPro" id="IPR001647">
    <property type="entry name" value="HTH_TetR"/>
</dbReference>
<dbReference type="Pfam" id="PF00440">
    <property type="entry name" value="TetR_N"/>
    <property type="match status" value="1"/>
</dbReference>
<dbReference type="Pfam" id="PF14278">
    <property type="entry name" value="TetR_C_8"/>
    <property type="match status" value="1"/>
</dbReference>
<keyword evidence="5" id="KW-1185">Reference proteome</keyword>
<evidence type="ECO:0000256" key="2">
    <source>
        <dbReference type="PROSITE-ProRule" id="PRU00335"/>
    </source>
</evidence>
<evidence type="ECO:0000313" key="5">
    <source>
        <dbReference type="Proteomes" id="UP000199520"/>
    </source>
</evidence>
<dbReference type="STRING" id="1123291.SAMN04490355_10822"/>
<name>A0A1I4Q3S1_9FIRM</name>
<dbReference type="Gene3D" id="1.10.357.10">
    <property type="entry name" value="Tetracycline Repressor, domain 2"/>
    <property type="match status" value="1"/>
</dbReference>
<evidence type="ECO:0000313" key="4">
    <source>
        <dbReference type="EMBL" id="SFM34506.1"/>
    </source>
</evidence>
<dbReference type="SUPFAM" id="SSF46689">
    <property type="entry name" value="Homeodomain-like"/>
    <property type="match status" value="1"/>
</dbReference>